<keyword evidence="3" id="KW-0378">Hydrolase</keyword>
<dbReference type="RefSeq" id="WP_129222983.1">
    <property type="nucleotide sequence ID" value="NZ_QYBB01000001.1"/>
</dbReference>
<dbReference type="Proteomes" id="UP000290759">
    <property type="component" value="Unassembled WGS sequence"/>
</dbReference>
<protein>
    <submittedName>
        <fullName evidence="3">MBL fold metallo-hydrolase</fullName>
    </submittedName>
</protein>
<evidence type="ECO:0000259" key="2">
    <source>
        <dbReference type="Pfam" id="PF00753"/>
    </source>
</evidence>
<dbReference type="InterPro" id="IPR001279">
    <property type="entry name" value="Metallo-B-lactamas"/>
</dbReference>
<evidence type="ECO:0000313" key="3">
    <source>
        <dbReference type="EMBL" id="RYC34063.1"/>
    </source>
</evidence>
<reference evidence="3 4" key="1">
    <citation type="submission" date="2018-12" db="EMBL/GenBank/DDBJ databases">
        <authorList>
            <person name="Grouzdev D.S."/>
            <person name="Krutkina M.S."/>
        </authorList>
    </citation>
    <scope>NUCLEOTIDE SEQUENCE [LARGE SCALE GENOMIC DNA]</scope>
    <source>
        <strain evidence="3 4">RmlP026</strain>
    </source>
</reference>
<proteinExistence type="predicted"/>
<evidence type="ECO:0000313" key="4">
    <source>
        <dbReference type="Proteomes" id="UP000290759"/>
    </source>
</evidence>
<reference evidence="3 4" key="2">
    <citation type="submission" date="2019-02" db="EMBL/GenBank/DDBJ databases">
        <title>'Lichenibacterium ramalinii' gen. nov. sp. nov., 'Lichenibacterium minor' gen. nov. sp. nov.</title>
        <authorList>
            <person name="Pankratov T."/>
        </authorList>
    </citation>
    <scope>NUCLEOTIDE SEQUENCE [LARGE SCALE GENOMIC DNA]</scope>
    <source>
        <strain evidence="3 4">RmlP026</strain>
    </source>
</reference>
<dbReference type="OrthoDB" id="292594at2"/>
<dbReference type="Pfam" id="PF00753">
    <property type="entry name" value="Lactamase_B"/>
    <property type="match status" value="1"/>
</dbReference>
<dbReference type="PANTHER" id="PTHR30619">
    <property type="entry name" value="DNA INTERNALIZATION/COMPETENCE PROTEIN COMEC/REC2"/>
    <property type="match status" value="1"/>
</dbReference>
<dbReference type="SUPFAM" id="SSF56281">
    <property type="entry name" value="Metallo-hydrolase/oxidoreductase"/>
    <property type="match status" value="1"/>
</dbReference>
<gene>
    <name evidence="3" type="ORF">D3273_02090</name>
</gene>
<name>A0A4Q2UBA3_9HYPH</name>
<dbReference type="Gene3D" id="3.60.15.10">
    <property type="entry name" value="Ribonuclease Z/Hydroxyacylglutathione hydrolase-like"/>
    <property type="match status" value="1"/>
</dbReference>
<sequence length="369" mass="41053">MALTHPESDEIEVTVIGPGFGESVLIHLGDRKWITIDCCVDRNTKQNVPLAYLAEIGADVASDIKLVIASHWHDDHIKGLFDLLTAAKSARFCCSEALTSVEFCAYAVRHAKNITRRFSGGASEFLQVLRLLAERKNCPEFAGKDRRLWLLPKDTISHGVDCEVYTLAPSNGQFALFLTEISKILADPSHDRFRAQADNQNNLSVVCQILFGEESILLGADLENQRDVTLGWESILSSFGRPRQTSSFFKIPHHGSANAHNDRVWTDMLVSDVFSVVTPYDRLVHPLPTQTDRARINAFTPHAYITSDEANKNFRHDDKSVNAKLKDIGAVVQVSQIAPGRVTRRWKLGGRPSLSMSQMARPLNPPISV</sequence>
<feature type="domain" description="Metallo-beta-lactamase" evidence="2">
    <location>
        <begin position="17"/>
        <end position="98"/>
    </location>
</feature>
<comment type="caution">
    <text evidence="3">The sequence shown here is derived from an EMBL/GenBank/DDBJ whole genome shotgun (WGS) entry which is preliminary data.</text>
</comment>
<feature type="region of interest" description="Disordered" evidence="1">
    <location>
        <begin position="349"/>
        <end position="369"/>
    </location>
</feature>
<organism evidence="3 4">
    <name type="scientific">Lichenibacterium minor</name>
    <dbReference type="NCBI Taxonomy" id="2316528"/>
    <lineage>
        <taxon>Bacteria</taxon>
        <taxon>Pseudomonadati</taxon>
        <taxon>Pseudomonadota</taxon>
        <taxon>Alphaproteobacteria</taxon>
        <taxon>Hyphomicrobiales</taxon>
        <taxon>Lichenihabitantaceae</taxon>
        <taxon>Lichenibacterium</taxon>
    </lineage>
</organism>
<dbReference type="AlphaFoldDB" id="A0A4Q2UBA3"/>
<dbReference type="EMBL" id="QYBB01000001">
    <property type="protein sequence ID" value="RYC34063.1"/>
    <property type="molecule type" value="Genomic_DNA"/>
</dbReference>
<dbReference type="InterPro" id="IPR052159">
    <property type="entry name" value="Competence_DNA_uptake"/>
</dbReference>
<evidence type="ECO:0000256" key="1">
    <source>
        <dbReference type="SAM" id="MobiDB-lite"/>
    </source>
</evidence>
<dbReference type="PANTHER" id="PTHR30619:SF1">
    <property type="entry name" value="RECOMBINATION PROTEIN 2"/>
    <property type="match status" value="1"/>
</dbReference>
<accession>A0A4Q2UBA3</accession>
<keyword evidence="4" id="KW-1185">Reference proteome</keyword>
<dbReference type="GO" id="GO:0016787">
    <property type="term" value="F:hydrolase activity"/>
    <property type="evidence" value="ECO:0007669"/>
    <property type="project" value="UniProtKB-KW"/>
</dbReference>
<dbReference type="InterPro" id="IPR036866">
    <property type="entry name" value="RibonucZ/Hydroxyglut_hydro"/>
</dbReference>